<dbReference type="GO" id="GO:0006108">
    <property type="term" value="P:malate metabolic process"/>
    <property type="evidence" value="ECO:0000318"/>
    <property type="project" value="GO_Central"/>
</dbReference>
<evidence type="ECO:0000256" key="3">
    <source>
        <dbReference type="ARBA" id="ARBA00023027"/>
    </source>
</evidence>
<dbReference type="Proteomes" id="UP000009022">
    <property type="component" value="Unassembled WGS sequence"/>
</dbReference>
<dbReference type="SUPFAM" id="SSF51735">
    <property type="entry name" value="NAD(P)-binding Rossmann-fold domains"/>
    <property type="match status" value="1"/>
</dbReference>
<dbReference type="CTD" id="6754770"/>
<dbReference type="InterPro" id="IPR001252">
    <property type="entry name" value="Malate_DH_AS"/>
</dbReference>
<proteinExistence type="inferred from homology"/>
<organism evidence="8 9">
    <name type="scientific">Trichoplax adhaerens</name>
    <name type="common">Trichoplax reptans</name>
    <dbReference type="NCBI Taxonomy" id="10228"/>
    <lineage>
        <taxon>Eukaryota</taxon>
        <taxon>Metazoa</taxon>
        <taxon>Placozoa</taxon>
        <taxon>Uniplacotomia</taxon>
        <taxon>Trichoplacea</taxon>
        <taxon>Trichoplacidae</taxon>
        <taxon>Trichoplax</taxon>
    </lineage>
</organism>
<dbReference type="PANTHER" id="PTHR23382">
    <property type="entry name" value="MALATE DEHYDROGENASE"/>
    <property type="match status" value="1"/>
</dbReference>
<sequence length="385" mass="43209">MSHVYKRSISCHWTFEVEVEGMLWVHRWDRRAFGRRRHKSVEVEDMLWVHRWDGRAFGRRRHKSDVHTAEPLRVCVTGAAGQIAYSLLYQLAKGDVFGQDQPVILILLDIPVMMGALGGVAMELQDCALPLLKETIATDDPKVAFKDIDLAIMVGAMPRREGMLRKDLLKANVKIFEVQGKAIDEVAKKDVRVVVVGNPANTNCLVMSQYAKTIPKENFSCLTRLDQNRAQAQIAARLNVKNTEVRNVIIWGNHSSTQFPDASHAKMTNGDSVTERTVQKRGAAVIAARKFSSAVSAAKAICDHVRDLWNGTKEGEWTSMGVISDGNSYGVPDNVMYSFPVRIKNRKWEFVNGLSVSDFARSKMEATANELVEERDTAFQFLSTE</sequence>
<dbReference type="GO" id="GO:0030060">
    <property type="term" value="F:L-malate dehydrogenase (NAD+) activity"/>
    <property type="evidence" value="ECO:0000318"/>
    <property type="project" value="GO_Central"/>
</dbReference>
<keyword evidence="3 5" id="KW-0520">NAD</keyword>
<dbReference type="FunFam" id="3.40.50.720:FF:000010">
    <property type="entry name" value="Malate dehydrogenase"/>
    <property type="match status" value="1"/>
</dbReference>
<dbReference type="Gene3D" id="3.90.110.10">
    <property type="entry name" value="Lactate dehydrogenase/glycoside hydrolase, family 4, C-terminal"/>
    <property type="match status" value="1"/>
</dbReference>
<dbReference type="RefSeq" id="XP_002113557.1">
    <property type="nucleotide sequence ID" value="XM_002113521.1"/>
</dbReference>
<dbReference type="InterPro" id="IPR001236">
    <property type="entry name" value="Lactate/malate_DH_N"/>
</dbReference>
<evidence type="ECO:0000256" key="2">
    <source>
        <dbReference type="ARBA" id="ARBA00023002"/>
    </source>
</evidence>
<keyword evidence="9" id="KW-1185">Reference proteome</keyword>
<evidence type="ECO:0000256" key="1">
    <source>
        <dbReference type="ARBA" id="ARBA00009613"/>
    </source>
</evidence>
<accession>B3S0L5</accession>
<dbReference type="NCBIfam" id="NF003916">
    <property type="entry name" value="PRK05442.1"/>
    <property type="match status" value="1"/>
</dbReference>
<evidence type="ECO:0000256" key="5">
    <source>
        <dbReference type="RuleBase" id="RU003405"/>
    </source>
</evidence>
<evidence type="ECO:0000313" key="9">
    <source>
        <dbReference type="Proteomes" id="UP000009022"/>
    </source>
</evidence>
<feature type="domain" description="Lactate/malate dehydrogenase C-terminal" evidence="7">
    <location>
        <begin position="223"/>
        <end position="381"/>
    </location>
</feature>
<dbReference type="KEGG" id="tad:TRIADDRAFT_63987"/>
<protein>
    <recommendedName>
        <fullName evidence="5">Malate dehydrogenase</fullName>
        <ecNumber evidence="5">1.1.1.37</ecNumber>
    </recommendedName>
</protein>
<dbReference type="EMBL" id="DS985246">
    <property type="protein sequence ID" value="EDV24031.1"/>
    <property type="molecule type" value="Genomic_DNA"/>
</dbReference>
<dbReference type="FunFam" id="3.90.110.10:FF:000002">
    <property type="entry name" value="Malate dehydrogenase"/>
    <property type="match status" value="1"/>
</dbReference>
<dbReference type="GO" id="GO:0006107">
    <property type="term" value="P:oxaloacetate metabolic process"/>
    <property type="evidence" value="ECO:0000318"/>
    <property type="project" value="GO_Central"/>
</dbReference>
<dbReference type="InParanoid" id="B3S0L5"/>
<evidence type="ECO:0000259" key="7">
    <source>
        <dbReference type="Pfam" id="PF02866"/>
    </source>
</evidence>
<dbReference type="GO" id="GO:0006099">
    <property type="term" value="P:tricarboxylic acid cycle"/>
    <property type="evidence" value="ECO:0000318"/>
    <property type="project" value="GO_Central"/>
</dbReference>
<dbReference type="PhylomeDB" id="B3S0L5"/>
<dbReference type="InterPro" id="IPR011274">
    <property type="entry name" value="Malate_DH_NAD-dep_euk"/>
</dbReference>
<evidence type="ECO:0000313" key="8">
    <source>
        <dbReference type="EMBL" id="EDV24031.1"/>
    </source>
</evidence>
<dbReference type="OrthoDB" id="4069699at2759"/>
<dbReference type="GeneID" id="6754770"/>
<dbReference type="HOGENOM" id="CLU_040727_2_0_1"/>
<dbReference type="NCBIfam" id="TIGR01759">
    <property type="entry name" value="MalateDH-SF1"/>
    <property type="match status" value="1"/>
</dbReference>
<dbReference type="InterPro" id="IPR022383">
    <property type="entry name" value="Lactate/malate_DH_C"/>
</dbReference>
<dbReference type="Pfam" id="PF00056">
    <property type="entry name" value="Ldh_1_N"/>
    <property type="match status" value="1"/>
</dbReference>
<reference evidence="8 9" key="1">
    <citation type="journal article" date="2008" name="Nature">
        <title>The Trichoplax genome and the nature of placozoans.</title>
        <authorList>
            <person name="Srivastava M."/>
            <person name="Begovic E."/>
            <person name="Chapman J."/>
            <person name="Putnam N.H."/>
            <person name="Hellsten U."/>
            <person name="Kawashima T."/>
            <person name="Kuo A."/>
            <person name="Mitros T."/>
            <person name="Salamov A."/>
            <person name="Carpenter M.L."/>
            <person name="Signorovitch A.Y."/>
            <person name="Moreno M.A."/>
            <person name="Kamm K."/>
            <person name="Grimwood J."/>
            <person name="Schmutz J."/>
            <person name="Shapiro H."/>
            <person name="Grigoriev I.V."/>
            <person name="Buss L.W."/>
            <person name="Schierwater B."/>
            <person name="Dellaporta S.L."/>
            <person name="Rokhsar D.S."/>
        </authorList>
    </citation>
    <scope>NUCLEOTIDE SEQUENCE [LARGE SCALE GENOMIC DNA]</scope>
    <source>
        <strain evidence="8 9">Grell-BS-1999</strain>
    </source>
</reference>
<comment type="similarity">
    <text evidence="1">Belongs to the LDH/MDH superfamily. MDH type 2 family.</text>
</comment>
<comment type="catalytic activity">
    <reaction evidence="5">
        <text>(S)-malate + NAD(+) = oxaloacetate + NADH + H(+)</text>
        <dbReference type="Rhea" id="RHEA:21432"/>
        <dbReference type="ChEBI" id="CHEBI:15378"/>
        <dbReference type="ChEBI" id="CHEBI:15589"/>
        <dbReference type="ChEBI" id="CHEBI:16452"/>
        <dbReference type="ChEBI" id="CHEBI:57540"/>
        <dbReference type="ChEBI" id="CHEBI:57945"/>
        <dbReference type="EC" id="1.1.1.37"/>
    </reaction>
</comment>
<evidence type="ECO:0000256" key="4">
    <source>
        <dbReference type="RuleBase" id="RU003369"/>
    </source>
</evidence>
<dbReference type="EC" id="1.1.1.37" evidence="5"/>
<dbReference type="Gene3D" id="3.40.50.720">
    <property type="entry name" value="NAD(P)-binding Rossmann-like Domain"/>
    <property type="match status" value="1"/>
</dbReference>
<name>B3S0L5_TRIAD</name>
<dbReference type="InterPro" id="IPR010945">
    <property type="entry name" value="Malate_DH_type2"/>
</dbReference>
<dbReference type="PROSITE" id="PS00068">
    <property type="entry name" value="MDH"/>
    <property type="match status" value="1"/>
</dbReference>
<evidence type="ECO:0000259" key="6">
    <source>
        <dbReference type="Pfam" id="PF00056"/>
    </source>
</evidence>
<dbReference type="InterPro" id="IPR015955">
    <property type="entry name" value="Lactate_DH/Glyco_Ohase_4_C"/>
</dbReference>
<dbReference type="FunCoup" id="B3S0L5">
    <property type="interactions" value="1361"/>
</dbReference>
<dbReference type="InterPro" id="IPR036291">
    <property type="entry name" value="NAD(P)-bd_dom_sf"/>
</dbReference>
<keyword evidence="2 4" id="KW-0560">Oxidoreductase</keyword>
<dbReference type="CDD" id="cd01336">
    <property type="entry name" value="MDH_cytoplasmic_cytosolic"/>
    <property type="match status" value="1"/>
</dbReference>
<gene>
    <name evidence="8" type="ORF">TRIADDRAFT_63987</name>
</gene>
<dbReference type="AlphaFoldDB" id="B3S0L5"/>
<dbReference type="OMA" id="HTWVNGT"/>
<dbReference type="STRING" id="10228.B3S0L5"/>
<keyword evidence="5" id="KW-0816">Tricarboxylic acid cycle</keyword>
<feature type="domain" description="Lactate/malate dehydrogenase N-terminal" evidence="6">
    <location>
        <begin position="73"/>
        <end position="219"/>
    </location>
</feature>
<dbReference type="SUPFAM" id="SSF56327">
    <property type="entry name" value="LDH C-terminal domain-like"/>
    <property type="match status" value="1"/>
</dbReference>
<dbReference type="Pfam" id="PF02866">
    <property type="entry name" value="Ldh_1_C"/>
    <property type="match status" value="1"/>
</dbReference>
<dbReference type="GO" id="GO:0005829">
    <property type="term" value="C:cytosol"/>
    <property type="evidence" value="ECO:0000318"/>
    <property type="project" value="GO_Central"/>
</dbReference>
<dbReference type="eggNOG" id="KOG1496">
    <property type="taxonomic scope" value="Eukaryota"/>
</dbReference>